<dbReference type="PROSITE" id="PS50075">
    <property type="entry name" value="CARRIER"/>
    <property type="match status" value="2"/>
</dbReference>
<evidence type="ECO:0000256" key="3">
    <source>
        <dbReference type="ARBA" id="ARBA00022553"/>
    </source>
</evidence>
<dbReference type="InterPro" id="IPR020845">
    <property type="entry name" value="AMP-binding_CS"/>
</dbReference>
<dbReference type="InterPro" id="IPR045851">
    <property type="entry name" value="AMP-bd_C_sf"/>
</dbReference>
<feature type="domain" description="Carrier" evidence="7">
    <location>
        <begin position="1551"/>
        <end position="1627"/>
    </location>
</feature>
<dbReference type="Proteomes" id="UP001147746">
    <property type="component" value="Unassembled WGS sequence"/>
</dbReference>
<protein>
    <submittedName>
        <fullName evidence="8">AMP-dependent synthetase/ligase</fullName>
    </submittedName>
</protein>
<dbReference type="InterPro" id="IPR006162">
    <property type="entry name" value="Ppantetheine_attach_site"/>
</dbReference>
<dbReference type="InterPro" id="IPR000873">
    <property type="entry name" value="AMP-dep_synth/lig_dom"/>
</dbReference>
<dbReference type="Gene3D" id="3.30.559.10">
    <property type="entry name" value="Chloramphenicol acetyltransferase-like domain"/>
    <property type="match status" value="3"/>
</dbReference>
<dbReference type="GO" id="GO:0016874">
    <property type="term" value="F:ligase activity"/>
    <property type="evidence" value="ECO:0007669"/>
    <property type="project" value="UniProtKB-KW"/>
</dbReference>
<dbReference type="GO" id="GO:0031177">
    <property type="term" value="F:phosphopantetheine binding"/>
    <property type="evidence" value="ECO:0007669"/>
    <property type="project" value="InterPro"/>
</dbReference>
<dbReference type="GO" id="GO:0005737">
    <property type="term" value="C:cytoplasm"/>
    <property type="evidence" value="ECO:0007669"/>
    <property type="project" value="TreeGrafter"/>
</dbReference>
<dbReference type="SUPFAM" id="SSF47336">
    <property type="entry name" value="ACP-like"/>
    <property type="match status" value="2"/>
</dbReference>
<reference evidence="8" key="2">
    <citation type="journal article" date="2023" name="IMA Fungus">
        <title>Comparative genomic study of the Penicillium genus elucidates a diverse pangenome and 15 lateral gene transfer events.</title>
        <authorList>
            <person name="Petersen C."/>
            <person name="Sorensen T."/>
            <person name="Nielsen M.R."/>
            <person name="Sondergaard T.E."/>
            <person name="Sorensen J.L."/>
            <person name="Fitzpatrick D.A."/>
            <person name="Frisvad J.C."/>
            <person name="Nielsen K.L."/>
        </authorList>
    </citation>
    <scope>NUCLEOTIDE SEQUENCE</scope>
    <source>
        <strain evidence="8">IBT 21472</strain>
    </source>
</reference>
<accession>A0A9W9U8P3</accession>
<dbReference type="EMBL" id="JAPZBO010000002">
    <property type="protein sequence ID" value="KAJ5324965.1"/>
    <property type="molecule type" value="Genomic_DNA"/>
</dbReference>
<sequence>MSTRAAEWCSLQPSVRSRDEAFPVTLLPLLPNEAVDESSSIIECSTLLNVSCLKGLKTRDGFNSLIDSYSRWIMTVTDQTHIAFLITEWEEGPVPKCAVVSAQRQSEYEILEWAAYKTSSEDLTPEEERLEFSLCLSHKPAIEKLIRVALCIDLQSPAARLLYRAKSKAEKNISHLSEQLRSFLEHKEDRDQATSFWEKALEGFAGLNEIQFPTLSGMRARDSTTSPACVTKTLDIKISWERVEDLAQKFGLRSGISVVRAAFAYTLAEYMETDRIILGDQDLADMSRENSVNLIPFRVLLDDTSETILRRDEEFVRKTSTISSPSMAMLWKVLDIPSSQVPYNALFAYEQNVVPEQDRKSSHDASRSLAAPIELILRKLEQGQPACTLSSGSLLMDLSHLELVLQQINSLIAAMCSSPTERIRDLAQLFPKELLSLHSAAASDNLQRAPLLSPAHWVDKWAASNPSWVGLEILDAISKDNTVSRTWTYRDLSHTSDQLCTWLAGHGWCNRSIAVCLDRSFMAYCLVLAIWKSGNCYVPIAEDLPVARQLFLLSDSGATAFFVDKWASKSLLSPENCEVIDIDGLELPGNPDVVDKISVNPKPSDDCYLLYTSGSTGTPKGVLVSRGNLSAFTEAQSEYICHEVPDTPGLKGTGSYLAHASRAFDVHICEMVLGWRHGLRLVTGQRDMLLDNLFLVLSCLKITHAGFVPSLLEHAEVSAESLPDLRYLGVGGENISETIIERFVGKQSIALINAYGPTEATIGFTSHTVKPWSTVRNIGTAVGNITIHVFEPETTKYTKRGQAGELCVTGDLVANGYHRRPNATGFTNLDGQRMYRTGDIVRLMANNCIEYLGRRDSQAKIRGQRLELEEVSIAVRRCARFPVQVTSMVTPSPITKRPQLVSFISPIGGRPYSTGVQVKFLKDRYQEWVPKILESCRIELPAYMVPSVLLPVSTIPVQISGKADKRRLVALYESIPISDLLLGPRETAMADLESISELDAAHLTAEQMKIRDILCTLVDADQKSVTKVTNTFQLGIDSLGSLSVAAKLRRVGYVCSAADILGKSIAQLALLPRSYKIQDQGHRENFSEAQKTEASRRLEQLDQEFRNSQTQISNSCVAIVRPCLPLQESIVSTSIGSPIPLYVNHILCRLGKGITLKNLKLAFEDLMQHNEVLRTCFHIANNKIFQVVLKHRVVEIHWDEVVVSDENVARRLFNTRQTETASSIIRNIETKPPFHILAAFPVCEEEPGWFMLSIHHSIFDGASMGLLVKQLHHHYTGATSMSPADLTPLYRYMITGHGKNAQQFWSGYLSGYLPGIIEDEECNAGSYSIMTRTLPFKLSLLSKVASKASTTAAFIVETAWAAMLAKCLRQRDVIFGRVMDGRSIPVESVEKLLVPLVTTVPGRFRLPSQRTSLLRQAKLHTDAMLESLPYQHTPLRAIQRYTQAPGPLFNTLISYIPIGPRSSAENMLFEMDNVMPANYPLALEAKADSHTDTITLRLRISNALSSSERYGSLIDKVSTLLSDLIAGEDIIIDATGSFESRKKEKPTWDETQWTEDEEKIRRAVSEVSGLSDSQVSKNASFFALGIDSVVSIHLARCLKKENIDASPSDILRYPSIGDLHNHFKQPRAVSVRKEALEKLPEHNMSADLFDPNDLIVEMYPCTPLQTAMIGQSLGSEGKEYLHHHVVTLSGSVDLEKLVTAWQHTVGDADILRTSFHRQGTNNQFYAAVHKYPTVQLSHQPNSASLPEAIEKISREASYARTAAFRVPPWYVTFITGESQRLMVVTMHHCLYDGFSLPLLFSSLERRYFGHSDPLGSFAPAAREIAAKQGTSMKFWTHVLSNYQYPGLPLSCTNIPNVRWAEIRVQTPVPELQRRCGSIEVTLQSVALLAFGRSLMPMIGQRDVVFGHVVSGRGFDIDPSMTVIGPLFNTVPFRLRLESANQSVRSALQDIQHFSLNSQPYHHASLSLIQKDWRLKNRRNGSSLFDTLFTFNKYSEFSSESIFQAYDSSLPPDAPHYSLNVEFDQRADSLVIRTISRDFPENKNGLKVWTENLALGIENILSSSDAPALSFPPGIDSLPLVTSPRYKTEEYFEDDPTLETYLKTLMHVLSEVTGVASEQIHESSNIFALGLDSILALDVSSQCRKAGIKLSVGEILRGENIRGIAKLASKKIPVNSEPMHITVSLVARNETLSILSLSEQEVEAVIPCLSGQRFYIASWLRNNHQLWEFTFPINCRVRLDFEKVEDAWEKLQRRHGILRTSFAAIPPSQLLQVVRNPDEDKSQPRMKIEQYSGDLQLSIQSMMRDIRSEPSDLFTPPARLRLARHTESDVLLLTLHHALYDVRTISILIRDLEALYQGKTLGVTPSFTSFVLGTQQKYNYGYADDYWKEALRMGQSSVIGAQSTIEQAPICIQSSRAVFPEDLRKLENQCHEWNISMPSLILLAVARSLARNIGISHPTFGLFQYGRSDDYPGIHDMAGPTVNMLPLVVHDALDCPTREALVNLQQNLAQRSLYEQTDLQSLCEKMKEFGQDLEFNLLVNILLGKPDKEGDSIFAPLSLGSEIELDSGELSTGKTAVDSFDWKSVPGANSIYLEVSYSEDHDALLWKLDSISNSISKQEANSLLNELKQDLNSIIEHN</sequence>
<evidence type="ECO:0000256" key="2">
    <source>
        <dbReference type="ARBA" id="ARBA00022450"/>
    </source>
</evidence>
<dbReference type="GO" id="GO:0043041">
    <property type="term" value="P:amino acid activation for nonribosomal peptide biosynthetic process"/>
    <property type="evidence" value="ECO:0007669"/>
    <property type="project" value="TreeGrafter"/>
</dbReference>
<dbReference type="PANTHER" id="PTHR45527">
    <property type="entry name" value="NONRIBOSOMAL PEPTIDE SYNTHETASE"/>
    <property type="match status" value="1"/>
</dbReference>
<dbReference type="InterPro" id="IPR042099">
    <property type="entry name" value="ANL_N_sf"/>
</dbReference>
<keyword evidence="9" id="KW-1185">Reference proteome</keyword>
<evidence type="ECO:0000313" key="8">
    <source>
        <dbReference type="EMBL" id="KAJ5324965.1"/>
    </source>
</evidence>
<proteinExistence type="inferred from homology"/>
<dbReference type="Gene3D" id="1.10.1200.10">
    <property type="entry name" value="ACP-like"/>
    <property type="match status" value="2"/>
</dbReference>
<keyword evidence="3" id="KW-0597">Phosphoprotein</keyword>
<gene>
    <name evidence="8" type="ORF">N7476_003565</name>
</gene>
<dbReference type="InterPro" id="IPR023213">
    <property type="entry name" value="CAT-like_dom_sf"/>
</dbReference>
<dbReference type="Gene3D" id="3.30.300.30">
    <property type="match status" value="1"/>
</dbReference>
<reference evidence="8" key="1">
    <citation type="submission" date="2022-12" db="EMBL/GenBank/DDBJ databases">
        <authorList>
            <person name="Petersen C."/>
        </authorList>
    </citation>
    <scope>NUCLEOTIDE SEQUENCE</scope>
    <source>
        <strain evidence="8">IBT 21472</strain>
    </source>
</reference>
<dbReference type="InterPro" id="IPR036736">
    <property type="entry name" value="ACP-like_sf"/>
</dbReference>
<name>A0A9W9U8P3_9EURO</name>
<dbReference type="Pfam" id="PF00501">
    <property type="entry name" value="AMP-binding"/>
    <property type="match status" value="1"/>
</dbReference>
<comment type="similarity">
    <text evidence="5">Belongs to the NRP synthetase family.</text>
</comment>
<dbReference type="PROSITE" id="PS00012">
    <property type="entry name" value="PHOSPHOPANTETHEINE"/>
    <property type="match status" value="1"/>
</dbReference>
<dbReference type="PROSITE" id="PS00455">
    <property type="entry name" value="AMP_BINDING"/>
    <property type="match status" value="1"/>
</dbReference>
<dbReference type="SMART" id="SM00823">
    <property type="entry name" value="PKS_PP"/>
    <property type="match status" value="2"/>
</dbReference>
<dbReference type="InterPro" id="IPR020806">
    <property type="entry name" value="PKS_PP-bd"/>
</dbReference>
<dbReference type="SUPFAM" id="SSF52777">
    <property type="entry name" value="CoA-dependent acyltransferases"/>
    <property type="match status" value="7"/>
</dbReference>
<dbReference type="Pfam" id="PF00668">
    <property type="entry name" value="Condensation"/>
    <property type="match status" value="3"/>
</dbReference>
<organism evidence="8 9">
    <name type="scientific">Penicillium atrosanguineum</name>
    <dbReference type="NCBI Taxonomy" id="1132637"/>
    <lineage>
        <taxon>Eukaryota</taxon>
        <taxon>Fungi</taxon>
        <taxon>Dikarya</taxon>
        <taxon>Ascomycota</taxon>
        <taxon>Pezizomycotina</taxon>
        <taxon>Eurotiomycetes</taxon>
        <taxon>Eurotiomycetidae</taxon>
        <taxon>Eurotiales</taxon>
        <taxon>Aspergillaceae</taxon>
        <taxon>Penicillium</taxon>
    </lineage>
</organism>
<dbReference type="Gene3D" id="3.30.559.30">
    <property type="entry name" value="Nonribosomal peptide synthetase, condensation domain"/>
    <property type="match status" value="4"/>
</dbReference>
<evidence type="ECO:0000313" key="9">
    <source>
        <dbReference type="Proteomes" id="UP001147746"/>
    </source>
</evidence>
<evidence type="ECO:0000256" key="5">
    <source>
        <dbReference type="ARBA" id="ARBA00029454"/>
    </source>
</evidence>
<keyword evidence="4" id="KW-0436">Ligase</keyword>
<dbReference type="Gene3D" id="3.40.50.12780">
    <property type="entry name" value="N-terminal domain of ligase-like"/>
    <property type="match status" value="1"/>
</dbReference>
<keyword evidence="6" id="KW-0175">Coiled coil</keyword>
<evidence type="ECO:0000259" key="7">
    <source>
        <dbReference type="PROSITE" id="PS50075"/>
    </source>
</evidence>
<dbReference type="PANTHER" id="PTHR45527:SF1">
    <property type="entry name" value="FATTY ACID SYNTHASE"/>
    <property type="match status" value="1"/>
</dbReference>
<evidence type="ECO:0000256" key="4">
    <source>
        <dbReference type="ARBA" id="ARBA00022598"/>
    </source>
</evidence>
<evidence type="ECO:0000256" key="1">
    <source>
        <dbReference type="ARBA" id="ARBA00004924"/>
    </source>
</evidence>
<dbReference type="GO" id="GO:0044550">
    <property type="term" value="P:secondary metabolite biosynthetic process"/>
    <property type="evidence" value="ECO:0007669"/>
    <property type="project" value="TreeGrafter"/>
</dbReference>
<feature type="coiled-coil region" evidence="6">
    <location>
        <begin position="1084"/>
        <end position="1111"/>
    </location>
</feature>
<comment type="caution">
    <text evidence="8">The sequence shown here is derived from an EMBL/GenBank/DDBJ whole genome shotgun (WGS) entry which is preliminary data.</text>
</comment>
<comment type="pathway">
    <text evidence="1">Siderophore biosynthesis.</text>
</comment>
<dbReference type="Pfam" id="PF00550">
    <property type="entry name" value="PP-binding"/>
    <property type="match status" value="2"/>
</dbReference>
<feature type="domain" description="Carrier" evidence="7">
    <location>
        <begin position="2095"/>
        <end position="2171"/>
    </location>
</feature>
<dbReference type="InterPro" id="IPR009081">
    <property type="entry name" value="PP-bd_ACP"/>
</dbReference>
<evidence type="ECO:0000256" key="6">
    <source>
        <dbReference type="SAM" id="Coils"/>
    </source>
</evidence>
<dbReference type="SUPFAM" id="SSF56801">
    <property type="entry name" value="Acetyl-CoA synthetase-like"/>
    <property type="match status" value="1"/>
</dbReference>
<keyword evidence="2" id="KW-0596">Phosphopantetheine</keyword>
<dbReference type="InterPro" id="IPR001242">
    <property type="entry name" value="Condensation_dom"/>
</dbReference>
<dbReference type="FunFam" id="3.30.300.30:FF:000033">
    <property type="entry name" value="Nonribosomal siderophore peptide synthase SidC"/>
    <property type="match status" value="1"/>
</dbReference>